<evidence type="ECO:0000256" key="7">
    <source>
        <dbReference type="ARBA" id="ARBA00051712"/>
    </source>
</evidence>
<dbReference type="HAMAP" id="MF_00197">
    <property type="entry name" value="DAP_epimerase"/>
    <property type="match status" value="1"/>
</dbReference>
<comment type="caution">
    <text evidence="8">Lacks conserved residue(s) required for the propagation of feature annotation.</text>
</comment>
<evidence type="ECO:0000256" key="9">
    <source>
        <dbReference type="PROSITE-ProRule" id="PRU10125"/>
    </source>
</evidence>
<feature type="binding site" evidence="8">
    <location>
        <position position="161"/>
    </location>
    <ligand>
        <name>substrate</name>
    </ligand>
</feature>
<proteinExistence type="inferred from homology"/>
<dbReference type="PANTHER" id="PTHR31689:SF0">
    <property type="entry name" value="DIAMINOPIMELATE EPIMERASE"/>
    <property type="match status" value="1"/>
</dbReference>
<feature type="active site" description="Proton acceptor" evidence="8">
    <location>
        <position position="221"/>
    </location>
</feature>
<name>A0A328U9A2_9FIRM</name>
<dbReference type="GO" id="GO:0009089">
    <property type="term" value="P:lysine biosynthetic process via diaminopimelate"/>
    <property type="evidence" value="ECO:0007669"/>
    <property type="project" value="UniProtKB-UniRule"/>
</dbReference>
<evidence type="ECO:0000256" key="4">
    <source>
        <dbReference type="ARBA" id="ARBA00022605"/>
    </source>
</evidence>
<feature type="active site" evidence="9">
    <location>
        <position position="71"/>
    </location>
</feature>
<keyword evidence="8" id="KW-0963">Cytoplasm</keyword>
<comment type="subunit">
    <text evidence="8">Homodimer.</text>
</comment>
<feature type="binding site" evidence="8">
    <location>
        <position position="194"/>
    </location>
    <ligand>
        <name>substrate</name>
    </ligand>
</feature>
<comment type="pathway">
    <text evidence="1 8">Amino-acid biosynthesis; L-lysine biosynthesis via DAP pathway; DL-2,6-diaminopimelate from LL-2,6-diaminopimelate: step 1/1.</text>
</comment>
<dbReference type="GO" id="GO:0008837">
    <property type="term" value="F:diaminopimelate epimerase activity"/>
    <property type="evidence" value="ECO:0007669"/>
    <property type="project" value="UniProtKB-UniRule"/>
</dbReference>
<evidence type="ECO:0000256" key="3">
    <source>
        <dbReference type="ARBA" id="ARBA00013080"/>
    </source>
</evidence>
<reference evidence="10 11" key="1">
    <citation type="submission" date="2018-06" db="EMBL/GenBank/DDBJ databases">
        <title>Noncontiguous genome sequence of Ruminococcaceae bacterium ASD2818.</title>
        <authorList>
            <person name="Chaplin A.V."/>
            <person name="Sokolova S.R."/>
            <person name="Kochetkova T.O."/>
            <person name="Goltsov A.Y."/>
            <person name="Trofimov D.Y."/>
            <person name="Efimov B.A."/>
        </authorList>
    </citation>
    <scope>NUCLEOTIDE SEQUENCE [LARGE SCALE GENOMIC DNA]</scope>
    <source>
        <strain evidence="10 11">ASD2818</strain>
    </source>
</reference>
<evidence type="ECO:0000256" key="5">
    <source>
        <dbReference type="ARBA" id="ARBA00023154"/>
    </source>
</evidence>
<keyword evidence="6 8" id="KW-0413">Isomerase</keyword>
<feature type="site" description="Could be important to modulate the pK values of the two catalytic cysteine residues" evidence="8">
    <location>
        <position position="163"/>
    </location>
</feature>
<dbReference type="AlphaFoldDB" id="A0A328U9A2"/>
<dbReference type="RefSeq" id="WP_112333228.1">
    <property type="nucleotide sequence ID" value="NZ_JADPHD010000002.1"/>
</dbReference>
<feature type="binding site" evidence="8">
    <location>
        <begin position="212"/>
        <end position="213"/>
    </location>
    <ligand>
        <name>substrate</name>
    </ligand>
</feature>
<evidence type="ECO:0000256" key="1">
    <source>
        <dbReference type="ARBA" id="ARBA00005196"/>
    </source>
</evidence>
<evidence type="ECO:0000256" key="8">
    <source>
        <dbReference type="HAMAP-Rule" id="MF_00197"/>
    </source>
</evidence>
<dbReference type="SUPFAM" id="SSF54506">
    <property type="entry name" value="Diaminopimelate epimerase-like"/>
    <property type="match status" value="2"/>
</dbReference>
<dbReference type="GO" id="GO:0005829">
    <property type="term" value="C:cytosol"/>
    <property type="evidence" value="ECO:0007669"/>
    <property type="project" value="TreeGrafter"/>
</dbReference>
<feature type="binding site" evidence="8">
    <location>
        <begin position="72"/>
        <end position="73"/>
    </location>
    <ligand>
        <name>substrate</name>
    </ligand>
</feature>
<comment type="catalytic activity">
    <reaction evidence="7 8">
        <text>(2S,6S)-2,6-diaminopimelate = meso-2,6-diaminopimelate</text>
        <dbReference type="Rhea" id="RHEA:15393"/>
        <dbReference type="ChEBI" id="CHEBI:57609"/>
        <dbReference type="ChEBI" id="CHEBI:57791"/>
        <dbReference type="EC" id="5.1.1.7"/>
    </reaction>
</comment>
<comment type="subcellular location">
    <subcellularLocation>
        <location evidence="8">Cytoplasm</location>
    </subcellularLocation>
</comment>
<protein>
    <recommendedName>
        <fullName evidence="3 8">Diaminopimelate epimerase</fullName>
        <shortName evidence="8">DAP epimerase</shortName>
        <ecNumber evidence="3 8">5.1.1.7</ecNumber>
    </recommendedName>
    <alternativeName>
        <fullName evidence="8">PLP-independent amino acid racemase</fullName>
    </alternativeName>
</protein>
<gene>
    <name evidence="8" type="primary">dapF</name>
    <name evidence="10" type="ORF">DPQ25_11000</name>
</gene>
<dbReference type="Gene3D" id="3.10.310.10">
    <property type="entry name" value="Diaminopimelate Epimerase, Chain A, domain 1"/>
    <property type="match status" value="2"/>
</dbReference>
<feature type="site" description="Could be important to modulate the pK values of the two catalytic cysteine residues" evidence="8">
    <location>
        <position position="212"/>
    </location>
</feature>
<dbReference type="UniPathway" id="UPA00034">
    <property type="reaction ID" value="UER00025"/>
</dbReference>
<feature type="binding site" evidence="8">
    <location>
        <position position="11"/>
    </location>
    <ligand>
        <name>substrate</name>
    </ligand>
</feature>
<keyword evidence="11" id="KW-1185">Reference proteome</keyword>
<evidence type="ECO:0000256" key="2">
    <source>
        <dbReference type="ARBA" id="ARBA00010219"/>
    </source>
</evidence>
<sequence>MNFTKMQGIGNDYIYVNCFEEYVPHPEELAVRLSDRHFGIGSDGLILIRPSEQADAMMDLYNADGSRAMMCGNGIRCVGKYLYEKGIVKKDCLQIETLSGIKELHLNTANGCVKSIQVDMGKPGLDAAELPVLPPEGASAQDLPLEVDGVLYHGVCVSMGNPHTVLFVENPAAAPVERVGRAIENHPWFPQKTNVEFIRVISPDELEMRVWERGSGETMACGTGACASAVAAALTGRAQRSVLVHLLGGDLRIDWALDGTVYMEGGAEFVFDGSIII</sequence>
<dbReference type="PANTHER" id="PTHR31689">
    <property type="entry name" value="DIAMINOPIMELATE EPIMERASE, CHLOROPLASTIC"/>
    <property type="match status" value="1"/>
</dbReference>
<feature type="active site" description="Proton donor" evidence="8">
    <location>
        <position position="71"/>
    </location>
</feature>
<dbReference type="NCBIfam" id="TIGR00652">
    <property type="entry name" value="DapF"/>
    <property type="match status" value="1"/>
</dbReference>
<evidence type="ECO:0000256" key="6">
    <source>
        <dbReference type="ARBA" id="ARBA00023235"/>
    </source>
</evidence>
<keyword evidence="5 8" id="KW-0457">Lysine biosynthesis</keyword>
<keyword evidence="4 8" id="KW-0028">Amino-acid biosynthesis</keyword>
<dbReference type="PROSITE" id="PS01326">
    <property type="entry name" value="DAP_EPIMERASE"/>
    <property type="match status" value="1"/>
</dbReference>
<feature type="binding site" evidence="8">
    <location>
        <position position="62"/>
    </location>
    <ligand>
        <name>substrate</name>
    </ligand>
</feature>
<dbReference type="Pfam" id="PF01678">
    <property type="entry name" value="DAP_epimerase"/>
    <property type="match status" value="2"/>
</dbReference>
<dbReference type="InterPro" id="IPR018510">
    <property type="entry name" value="DAP_epimerase_AS"/>
</dbReference>
<dbReference type="Proteomes" id="UP000249377">
    <property type="component" value="Unassembled WGS sequence"/>
</dbReference>
<accession>A0A328U9A2</accession>
<feature type="binding site" evidence="8">
    <location>
        <begin position="222"/>
        <end position="223"/>
    </location>
    <ligand>
        <name>substrate</name>
    </ligand>
</feature>
<evidence type="ECO:0000313" key="11">
    <source>
        <dbReference type="Proteomes" id="UP000249377"/>
    </source>
</evidence>
<comment type="similarity">
    <text evidence="2 8">Belongs to the diaminopimelate epimerase family.</text>
</comment>
<organism evidence="10 11">
    <name type="scientific">Hydrogeniiclostridium mannosilyticum</name>
    <dbReference type="NCBI Taxonomy" id="2764322"/>
    <lineage>
        <taxon>Bacteria</taxon>
        <taxon>Bacillati</taxon>
        <taxon>Bacillota</taxon>
        <taxon>Clostridia</taxon>
        <taxon>Eubacteriales</taxon>
        <taxon>Acutalibacteraceae</taxon>
        <taxon>Hydrogeniiclostridium</taxon>
    </lineage>
</organism>
<dbReference type="InterPro" id="IPR001653">
    <property type="entry name" value="DAP_epimerase_DapF"/>
</dbReference>
<dbReference type="EC" id="5.1.1.7" evidence="3 8"/>
<evidence type="ECO:0000313" key="10">
    <source>
        <dbReference type="EMBL" id="RAQ25537.1"/>
    </source>
</evidence>
<dbReference type="EMBL" id="QLYR01000008">
    <property type="protein sequence ID" value="RAQ25537.1"/>
    <property type="molecule type" value="Genomic_DNA"/>
</dbReference>
<comment type="function">
    <text evidence="8">Catalyzes the stereoinversion of LL-2,6-diaminopimelate (L,L-DAP) to meso-diaminopimelate (meso-DAP), a precursor of L-lysine and an essential component of the bacterial peptidoglycan.</text>
</comment>
<comment type="caution">
    <text evidence="10">The sequence shown here is derived from an EMBL/GenBank/DDBJ whole genome shotgun (WGS) entry which is preliminary data.</text>
</comment>